<dbReference type="PANTHER" id="PTHR33395">
    <property type="entry name" value="TRANSCRIPTASE, PUTATIVE-RELATED-RELATED"/>
    <property type="match status" value="1"/>
</dbReference>
<evidence type="ECO:0000313" key="3">
    <source>
        <dbReference type="Proteomes" id="UP001623348"/>
    </source>
</evidence>
<accession>A0ABC9Y9C3</accession>
<feature type="region of interest" description="Disordered" evidence="1">
    <location>
        <begin position="1"/>
        <end position="41"/>
    </location>
</feature>
<dbReference type="PANTHER" id="PTHR33395:SF22">
    <property type="entry name" value="REVERSE TRANSCRIPTASE DOMAIN-CONTAINING PROTEIN"/>
    <property type="match status" value="1"/>
</dbReference>
<feature type="compositionally biased region" description="Low complexity" evidence="1">
    <location>
        <begin position="7"/>
        <end position="35"/>
    </location>
</feature>
<name>A0ABC9Y9C3_GRUJA</name>
<gene>
    <name evidence="2" type="ORF">GRJ2_003081700</name>
</gene>
<dbReference type="Proteomes" id="UP001623348">
    <property type="component" value="Unassembled WGS sequence"/>
</dbReference>
<dbReference type="AlphaFoldDB" id="A0ABC9Y9C3"/>
<dbReference type="EMBL" id="BAAFJT010000040">
    <property type="protein sequence ID" value="GAB0206161.1"/>
    <property type="molecule type" value="Genomic_DNA"/>
</dbReference>
<feature type="region of interest" description="Disordered" evidence="1">
    <location>
        <begin position="53"/>
        <end position="73"/>
    </location>
</feature>
<evidence type="ECO:0000313" key="2">
    <source>
        <dbReference type="EMBL" id="GAB0206161.1"/>
    </source>
</evidence>
<reference evidence="2 3" key="1">
    <citation type="submission" date="2024-06" db="EMBL/GenBank/DDBJ databases">
        <title>The draft genome of Grus japonensis, version 3.</title>
        <authorList>
            <person name="Nabeshima K."/>
            <person name="Suzuki S."/>
            <person name="Onuma M."/>
        </authorList>
    </citation>
    <scope>NUCLEOTIDE SEQUENCE [LARGE SCALE GENOMIC DNA]</scope>
    <source>
        <strain evidence="2 3">451A</strain>
    </source>
</reference>
<keyword evidence="3" id="KW-1185">Reference proteome</keyword>
<evidence type="ECO:0000256" key="1">
    <source>
        <dbReference type="SAM" id="MobiDB-lite"/>
    </source>
</evidence>
<sequence>MDRSRTPELQQQSEQQPEQQQQQQQERQTRQWSWRTGEVPEDWRKGNVTLVFKKSKKKDSGNNRPASLTSIPGKGMDQLILGVIHKHMEEKEVMGSGQHAFTKGKSCLINLVAFYDGMTSWVDEGRAVDVV</sequence>
<comment type="caution">
    <text evidence="2">The sequence shown here is derived from an EMBL/GenBank/DDBJ whole genome shotgun (WGS) entry which is preliminary data.</text>
</comment>
<organism evidence="2 3">
    <name type="scientific">Grus japonensis</name>
    <name type="common">Japanese crane</name>
    <name type="synonym">Red-crowned crane</name>
    <dbReference type="NCBI Taxonomy" id="30415"/>
    <lineage>
        <taxon>Eukaryota</taxon>
        <taxon>Metazoa</taxon>
        <taxon>Chordata</taxon>
        <taxon>Craniata</taxon>
        <taxon>Vertebrata</taxon>
        <taxon>Euteleostomi</taxon>
        <taxon>Archelosauria</taxon>
        <taxon>Archosauria</taxon>
        <taxon>Dinosauria</taxon>
        <taxon>Saurischia</taxon>
        <taxon>Theropoda</taxon>
        <taxon>Coelurosauria</taxon>
        <taxon>Aves</taxon>
        <taxon>Neognathae</taxon>
        <taxon>Neoaves</taxon>
        <taxon>Gruiformes</taxon>
        <taxon>Gruidae</taxon>
        <taxon>Grus</taxon>
    </lineage>
</organism>
<proteinExistence type="predicted"/>
<protein>
    <submittedName>
        <fullName evidence="2">Mitochondrial enolase superfamily member 1</fullName>
    </submittedName>
</protein>